<organism evidence="1 2">
    <name type="scientific">Leptospirillum ferriphilum</name>
    <dbReference type="NCBI Taxonomy" id="178606"/>
    <lineage>
        <taxon>Bacteria</taxon>
        <taxon>Pseudomonadati</taxon>
        <taxon>Nitrospirota</taxon>
        <taxon>Nitrospiria</taxon>
        <taxon>Nitrospirales</taxon>
        <taxon>Nitrospiraceae</taxon>
        <taxon>Leptospirillum</taxon>
    </lineage>
</organism>
<evidence type="ECO:0000313" key="2">
    <source>
        <dbReference type="Proteomes" id="UP000188586"/>
    </source>
</evidence>
<reference evidence="1 2" key="1">
    <citation type="submission" date="2016-11" db="EMBL/GenBank/DDBJ databases">
        <title>Comparative genomics of co-occurring bacteria in distinct bioleaching systems unravels niche-specific adaptation.</title>
        <authorList>
            <person name="Zhang X."/>
            <person name="Liu X."/>
            <person name="Yin H."/>
        </authorList>
    </citation>
    <scope>NUCLEOTIDE SEQUENCE [LARGE SCALE GENOMIC DNA]</scope>
    <source>
        <strain evidence="1 2">DX</strain>
    </source>
</reference>
<dbReference type="EMBL" id="MPOJ01000001">
    <property type="protein sequence ID" value="OOH75274.1"/>
    <property type="molecule type" value="Genomic_DNA"/>
</dbReference>
<evidence type="ECO:0000313" key="1">
    <source>
        <dbReference type="EMBL" id="OOH75274.1"/>
    </source>
</evidence>
<name>A0A1V3SYL7_9BACT</name>
<gene>
    <name evidence="1" type="ORF">BOX24_00205</name>
</gene>
<proteinExistence type="predicted"/>
<dbReference type="Proteomes" id="UP000188586">
    <property type="component" value="Unassembled WGS sequence"/>
</dbReference>
<accession>A0A1V3SYL7</accession>
<comment type="caution">
    <text evidence="1">The sequence shown here is derived from an EMBL/GenBank/DDBJ whole genome shotgun (WGS) entry which is preliminary data.</text>
</comment>
<dbReference type="AlphaFoldDB" id="A0A1V3SYL7"/>
<protein>
    <submittedName>
        <fullName evidence="1">Uncharacterized protein</fullName>
    </submittedName>
</protein>
<sequence>MTFGISKSIIRGIYSQFFSAPEGSHDHDITPVLRGEDDFQITFITGPVAWMQGLGKGEL</sequence>